<sequence length="302" mass="33515">MFVAIGEKAVREFNWSIASINLSSLLCTLWVVVVPAARDPVSLLHACREPFGTALQILEVASPLSEFLSPGDAIASLDDAAIHSMQDWIEMTALLDKKILHNSSDSHYFKGFGAVDSRKGYCVPNALLEDGKNVQLAKNQSVCPEDFTAFVKIYCFDPSKSVDMDGEDVDLGRKENALCLNTKDIVNLEKCDGRGKVKKNGSSCMCSEDESCLSPVQFPDLMWIEITYSRDMISMAHSVQLTEYQPRWGVYFLDGESILEVALSHFTSLSSRKTRKIHQVCVVGGSLVSVLAFLRMTFINFF</sequence>
<reference evidence="3" key="1">
    <citation type="submission" date="2014-09" db="EMBL/GenBank/DDBJ databases">
        <authorList>
            <person name="Mudge J."/>
            <person name="Ramaraj T."/>
            <person name="Lindquist I.E."/>
            <person name="Bharti A.K."/>
            <person name="Sundararajan A."/>
            <person name="Cameron C.T."/>
            <person name="Woodward J.E."/>
            <person name="May G.D."/>
            <person name="Brubaker C."/>
            <person name="Broadhvest J."/>
            <person name="Wilkins T.A."/>
        </authorList>
    </citation>
    <scope>NUCLEOTIDE SEQUENCE</scope>
    <source>
        <strain evidence="3">cv. AKA8401</strain>
    </source>
</reference>
<dbReference type="GO" id="GO:0005737">
    <property type="term" value="C:cytoplasm"/>
    <property type="evidence" value="ECO:0007669"/>
    <property type="project" value="TreeGrafter"/>
</dbReference>
<dbReference type="GO" id="GO:1905897">
    <property type="term" value="P:regulation of response to endoplasmic reticulum stress"/>
    <property type="evidence" value="ECO:0007669"/>
    <property type="project" value="TreeGrafter"/>
</dbReference>
<evidence type="ECO:0000256" key="1">
    <source>
        <dbReference type="SAM" id="Phobius"/>
    </source>
</evidence>
<dbReference type="PANTHER" id="PTHR13325">
    <property type="entry name" value="PROTEASE M50 MEMBRANE-BOUND TRANSCRIPTION FACTOR SITE 2 PROTEASE"/>
    <property type="match status" value="1"/>
</dbReference>
<name>A0A0B0NN13_GOSAR</name>
<dbReference type="Proteomes" id="UP000032142">
    <property type="component" value="Unassembled WGS sequence"/>
</dbReference>
<dbReference type="GO" id="GO:0016020">
    <property type="term" value="C:membrane"/>
    <property type="evidence" value="ECO:0007669"/>
    <property type="project" value="InterPro"/>
</dbReference>
<gene>
    <name evidence="2" type="ORF">F383_17011</name>
</gene>
<proteinExistence type="predicted"/>
<keyword evidence="3" id="KW-1185">Reference proteome</keyword>
<accession>A0A0B0NN13</accession>
<evidence type="ECO:0000313" key="2">
    <source>
        <dbReference type="EMBL" id="KHG12466.1"/>
    </source>
</evidence>
<keyword evidence="1" id="KW-1133">Transmembrane helix</keyword>
<dbReference type="GO" id="GO:0031293">
    <property type="term" value="P:membrane protein intracellular domain proteolysis"/>
    <property type="evidence" value="ECO:0007669"/>
    <property type="project" value="TreeGrafter"/>
</dbReference>
<keyword evidence="1" id="KW-0472">Membrane</keyword>
<feature type="transmembrane region" description="Helical" evidence="1">
    <location>
        <begin position="280"/>
        <end position="301"/>
    </location>
</feature>
<feature type="transmembrane region" description="Helical" evidence="1">
    <location>
        <begin position="15"/>
        <end position="34"/>
    </location>
</feature>
<keyword evidence="1" id="KW-0812">Transmembrane</keyword>
<dbReference type="AlphaFoldDB" id="A0A0B0NN13"/>
<dbReference type="GO" id="GO:0004222">
    <property type="term" value="F:metalloendopeptidase activity"/>
    <property type="evidence" value="ECO:0007669"/>
    <property type="project" value="InterPro"/>
</dbReference>
<dbReference type="InterPro" id="IPR001193">
    <property type="entry name" value="MBTPS2"/>
</dbReference>
<protein>
    <submittedName>
        <fullName evidence="2">Uncharacterized protein</fullName>
    </submittedName>
</protein>
<evidence type="ECO:0000313" key="3">
    <source>
        <dbReference type="Proteomes" id="UP000032142"/>
    </source>
</evidence>
<organism evidence="2 3">
    <name type="scientific">Gossypium arboreum</name>
    <name type="common">Tree cotton</name>
    <name type="synonym">Gossypium nanking</name>
    <dbReference type="NCBI Taxonomy" id="29729"/>
    <lineage>
        <taxon>Eukaryota</taxon>
        <taxon>Viridiplantae</taxon>
        <taxon>Streptophyta</taxon>
        <taxon>Embryophyta</taxon>
        <taxon>Tracheophyta</taxon>
        <taxon>Spermatophyta</taxon>
        <taxon>Magnoliopsida</taxon>
        <taxon>eudicotyledons</taxon>
        <taxon>Gunneridae</taxon>
        <taxon>Pentapetalae</taxon>
        <taxon>rosids</taxon>
        <taxon>malvids</taxon>
        <taxon>Malvales</taxon>
        <taxon>Malvaceae</taxon>
        <taxon>Malvoideae</taxon>
        <taxon>Gossypium</taxon>
    </lineage>
</organism>
<dbReference type="PANTHER" id="PTHR13325:SF3">
    <property type="entry name" value="MEMBRANE-BOUND TRANSCRIPTION FACTOR SITE-2 PROTEASE"/>
    <property type="match status" value="1"/>
</dbReference>
<dbReference type="EMBL" id="KN397718">
    <property type="protein sequence ID" value="KHG12466.1"/>
    <property type="molecule type" value="Genomic_DNA"/>
</dbReference>